<accession>A0ABQ1VB53</accession>
<feature type="domain" description="NADP-dependent oxidoreductase" evidence="1">
    <location>
        <begin position="6"/>
        <end position="299"/>
    </location>
</feature>
<comment type="caution">
    <text evidence="2">The sequence shown here is derived from an EMBL/GenBank/DDBJ whole genome shotgun (WGS) entry which is preliminary data.</text>
</comment>
<proteinExistence type="predicted"/>
<dbReference type="Gene3D" id="3.20.20.100">
    <property type="entry name" value="NADP-dependent oxidoreductase domain"/>
    <property type="match status" value="1"/>
</dbReference>
<keyword evidence="3" id="KW-1185">Reference proteome</keyword>
<dbReference type="Proteomes" id="UP000647339">
    <property type="component" value="Unassembled WGS sequence"/>
</dbReference>
<dbReference type="InterPro" id="IPR053135">
    <property type="entry name" value="AKR2_Oxidoreductase"/>
</dbReference>
<dbReference type="Pfam" id="PF00248">
    <property type="entry name" value="Aldo_ket_red"/>
    <property type="match status" value="1"/>
</dbReference>
<dbReference type="PANTHER" id="PTHR43312">
    <property type="entry name" value="D-THREO-ALDOSE 1-DEHYDROGENASE"/>
    <property type="match status" value="1"/>
</dbReference>
<sequence>MTTTQIGLGMAALGRPEYININPSDQREKSEAAFFRHTLNVLDEAYKSGIRYFDTAASYGKGESFLLNWHQTRKHQDVMFGSKWGYTYAADWKLGYEGKHEIKEHSLEKLEEQWSYSQKLCPALGIYHIHSATIASGVLEDEAVLEKLAEIKRSSEILIGLSSSGAEQQEVLEQAMDIAVDDTPLFETFQVTFNVLEQSTLPFLEHAQTNGVKIIVKEALANGRIFPNDAYPHYKKAYTYLSELAAKYQVGIDAIALRFCMDKIHPAYVLSGASTVSQLTANLKANTFQLSEDELDTLSRFAVMPKDYWQERSQLEWS</sequence>
<dbReference type="SUPFAM" id="SSF51430">
    <property type="entry name" value="NAD(P)-linked oxidoreductase"/>
    <property type="match status" value="1"/>
</dbReference>
<dbReference type="EMBL" id="BMIU01000026">
    <property type="protein sequence ID" value="GGF47298.1"/>
    <property type="molecule type" value="Genomic_DNA"/>
</dbReference>
<protein>
    <submittedName>
        <fullName evidence="2">Oxidoreductase</fullName>
    </submittedName>
</protein>
<reference evidence="3" key="1">
    <citation type="journal article" date="2019" name="Int. J. Syst. Evol. Microbiol.">
        <title>The Global Catalogue of Microorganisms (GCM) 10K type strain sequencing project: providing services to taxonomists for standard genome sequencing and annotation.</title>
        <authorList>
            <consortium name="The Broad Institute Genomics Platform"/>
            <consortium name="The Broad Institute Genome Sequencing Center for Infectious Disease"/>
            <person name="Wu L."/>
            <person name="Ma J."/>
        </authorList>
    </citation>
    <scope>NUCLEOTIDE SEQUENCE [LARGE SCALE GENOMIC DNA]</scope>
    <source>
        <strain evidence="3">CGMCC 1.15407</strain>
    </source>
</reference>
<organism evidence="2 3">
    <name type="scientific">Echinicola rosea</name>
    <dbReference type="NCBI Taxonomy" id="1807691"/>
    <lineage>
        <taxon>Bacteria</taxon>
        <taxon>Pseudomonadati</taxon>
        <taxon>Bacteroidota</taxon>
        <taxon>Cytophagia</taxon>
        <taxon>Cytophagales</taxon>
        <taxon>Cyclobacteriaceae</taxon>
        <taxon>Echinicola</taxon>
    </lineage>
</organism>
<dbReference type="InterPro" id="IPR023210">
    <property type="entry name" value="NADP_OxRdtase_dom"/>
</dbReference>
<dbReference type="PANTHER" id="PTHR43312:SF1">
    <property type="entry name" value="NADP-DEPENDENT OXIDOREDUCTASE DOMAIN-CONTAINING PROTEIN"/>
    <property type="match status" value="1"/>
</dbReference>
<dbReference type="RefSeq" id="WP_137402867.1">
    <property type="nucleotide sequence ID" value="NZ_BMIU01000026.1"/>
</dbReference>
<evidence type="ECO:0000313" key="3">
    <source>
        <dbReference type="Proteomes" id="UP000647339"/>
    </source>
</evidence>
<name>A0ABQ1VB53_9BACT</name>
<evidence type="ECO:0000259" key="1">
    <source>
        <dbReference type="Pfam" id="PF00248"/>
    </source>
</evidence>
<dbReference type="InterPro" id="IPR036812">
    <property type="entry name" value="NAD(P)_OxRdtase_dom_sf"/>
</dbReference>
<evidence type="ECO:0000313" key="2">
    <source>
        <dbReference type="EMBL" id="GGF47298.1"/>
    </source>
</evidence>
<gene>
    <name evidence="2" type="ORF">GCM10011339_39770</name>
</gene>